<reference evidence="2 3" key="1">
    <citation type="journal article" date="2016" name="Mol. Biol. Evol.">
        <title>Comparative Genomics of Early-Diverging Mushroom-Forming Fungi Provides Insights into the Origins of Lignocellulose Decay Capabilities.</title>
        <authorList>
            <person name="Nagy L.G."/>
            <person name="Riley R."/>
            <person name="Tritt A."/>
            <person name="Adam C."/>
            <person name="Daum C."/>
            <person name="Floudas D."/>
            <person name="Sun H."/>
            <person name="Yadav J.S."/>
            <person name="Pangilinan J."/>
            <person name="Larsson K.H."/>
            <person name="Matsuura K."/>
            <person name="Barry K."/>
            <person name="Labutti K."/>
            <person name="Kuo R."/>
            <person name="Ohm R.A."/>
            <person name="Bhattacharya S.S."/>
            <person name="Shirouzu T."/>
            <person name="Yoshinaga Y."/>
            <person name="Martin F.M."/>
            <person name="Grigoriev I.V."/>
            <person name="Hibbett D.S."/>
        </authorList>
    </citation>
    <scope>NUCLEOTIDE SEQUENCE [LARGE SCALE GENOMIC DNA]</scope>
    <source>
        <strain evidence="2 3">HHB10207 ss-3</strain>
    </source>
</reference>
<accession>A0A165YB24</accession>
<dbReference type="OrthoDB" id="3224221at2759"/>
<name>A0A165YB24_9AGAM</name>
<gene>
    <name evidence="2" type="ORF">SISSUDRAFT_1037321</name>
</gene>
<dbReference type="EMBL" id="KV428271">
    <property type="protein sequence ID" value="KZT33055.1"/>
    <property type="molecule type" value="Genomic_DNA"/>
</dbReference>
<feature type="compositionally biased region" description="Polar residues" evidence="1">
    <location>
        <begin position="83"/>
        <end position="93"/>
    </location>
</feature>
<feature type="compositionally biased region" description="Basic and acidic residues" evidence="1">
    <location>
        <begin position="455"/>
        <end position="473"/>
    </location>
</feature>
<organism evidence="2 3">
    <name type="scientific">Sistotremastrum suecicum HHB10207 ss-3</name>
    <dbReference type="NCBI Taxonomy" id="1314776"/>
    <lineage>
        <taxon>Eukaryota</taxon>
        <taxon>Fungi</taxon>
        <taxon>Dikarya</taxon>
        <taxon>Basidiomycota</taxon>
        <taxon>Agaricomycotina</taxon>
        <taxon>Agaricomycetes</taxon>
        <taxon>Sistotremastrales</taxon>
        <taxon>Sistotremastraceae</taxon>
        <taxon>Sistotremastrum</taxon>
    </lineage>
</organism>
<keyword evidence="3" id="KW-1185">Reference proteome</keyword>
<feature type="region of interest" description="Disordered" evidence="1">
    <location>
        <begin position="35"/>
        <end position="135"/>
    </location>
</feature>
<protein>
    <submittedName>
        <fullName evidence="2">Uncharacterized protein</fullName>
    </submittedName>
</protein>
<feature type="compositionally biased region" description="Basic and acidic residues" evidence="1">
    <location>
        <begin position="204"/>
        <end position="221"/>
    </location>
</feature>
<dbReference type="AlphaFoldDB" id="A0A165YB24"/>
<sequence>MSSNSAAASHVGSQAESRAIALARRAAALAVDANVSPQFRSHGSSTPHQSSGESRDSSPTPQRFSARRTNFLSPTPAPVPRVPSSSNAPTQKRNFPGINARTRYSVSRSVHSTNTRGSPSIRGTTHNNQADHFSEEGTPIANTEEDIAMNEVEGTESVPVLSDRSTEADATKGENQERILAMILSSERRNRKTLKSIAEMLRQRDGSARPREANDHIRPEDEASENWRSWKKRPARRDRDTLDLQKTVRMFLQRLESRDDDDTIFPDQPTDREVAQFQGGNNPGPTMERFRLHYDGVPCSPWNTEARELFQQVFLETYEEEEPGWNLQAVHDALYARIRTRRSDWLKDKKALTPEEKAIKRELDLRETRRRTRRINLWNLRLTEVRAHPGLAEAEEVLVRLGALGMSDDESEDDRQHLIHNSTRRPVYVIRQRTERASWVTKLLRVLDDLHYERRYPPGPERTRGGPPRERKTTPVIISKKRPMPDIDAQNWLCDPKDFANYLPSMLQFRPELNSIPSDLSRVGL</sequence>
<evidence type="ECO:0000256" key="1">
    <source>
        <dbReference type="SAM" id="MobiDB-lite"/>
    </source>
</evidence>
<feature type="region of interest" description="Disordered" evidence="1">
    <location>
        <begin position="455"/>
        <end position="476"/>
    </location>
</feature>
<feature type="compositionally biased region" description="Polar residues" evidence="1">
    <location>
        <begin position="102"/>
        <end position="131"/>
    </location>
</feature>
<dbReference type="Proteomes" id="UP000076798">
    <property type="component" value="Unassembled WGS sequence"/>
</dbReference>
<proteinExistence type="predicted"/>
<evidence type="ECO:0000313" key="2">
    <source>
        <dbReference type="EMBL" id="KZT33055.1"/>
    </source>
</evidence>
<feature type="region of interest" description="Disordered" evidence="1">
    <location>
        <begin position="204"/>
        <end position="229"/>
    </location>
</feature>
<evidence type="ECO:0000313" key="3">
    <source>
        <dbReference type="Proteomes" id="UP000076798"/>
    </source>
</evidence>
<feature type="compositionally biased region" description="Polar residues" evidence="1">
    <location>
        <begin position="35"/>
        <end position="73"/>
    </location>
</feature>
<dbReference type="STRING" id="1314776.A0A165YB24"/>